<reference evidence="1" key="2">
    <citation type="submission" date="2025-05" db="UniProtKB">
        <authorList>
            <consortium name="EnsemblMetazoa"/>
        </authorList>
    </citation>
    <scope>IDENTIFICATION</scope>
</reference>
<dbReference type="EnsemblMetazoa" id="XM_028272807.2">
    <property type="protein sequence ID" value="XP_028128608.1"/>
    <property type="gene ID" value="LOC114324901"/>
</dbReference>
<name>A0A6P7F442_DIAVI</name>
<dbReference type="Proteomes" id="UP001652700">
    <property type="component" value="Unplaced"/>
</dbReference>
<protein>
    <submittedName>
        <fullName evidence="3">Uncharacterized protein LOC114324901</fullName>
    </submittedName>
</protein>
<reference evidence="3" key="1">
    <citation type="submission" date="2025-04" db="UniProtKB">
        <authorList>
            <consortium name="RefSeq"/>
        </authorList>
    </citation>
    <scope>IDENTIFICATION</scope>
    <source>
        <tissue evidence="3">Whole insect</tissue>
    </source>
</reference>
<dbReference type="KEGG" id="dvv:114324901"/>
<gene>
    <name evidence="3" type="primary">LOC114324901</name>
</gene>
<sequence length="192" mass="20428">MQPTNFIGAIKLLLYISTLKSLQGSYSRIIMGPKSLTLLVVLCNTVYIQCFPHHLHPHNDAGVEDDLSDVRYVNDNFAIEDAVDDNVYGFRDPVALRATGLSGVVTSLGQIANGVADAFGQGALAVIGDSRDPPQVIIHQQPANPVVVQGNPVYLPGQVQVLPGQVQVQGPYVPGQVQGRFVPGCNTCGIIG</sequence>
<keyword evidence="2" id="KW-1185">Reference proteome</keyword>
<dbReference type="RefSeq" id="XP_028128608.1">
    <property type="nucleotide sequence ID" value="XM_028272807.1"/>
</dbReference>
<evidence type="ECO:0000313" key="2">
    <source>
        <dbReference type="Proteomes" id="UP001652700"/>
    </source>
</evidence>
<accession>A0A6P7F442</accession>
<evidence type="ECO:0000313" key="1">
    <source>
        <dbReference type="EnsemblMetazoa" id="XP_028128608.1"/>
    </source>
</evidence>
<dbReference type="InParanoid" id="A0A6P7F442"/>
<dbReference type="AlphaFoldDB" id="A0A6P7F442"/>
<evidence type="ECO:0000313" key="3">
    <source>
        <dbReference type="RefSeq" id="XP_028128608.1"/>
    </source>
</evidence>
<dbReference type="GeneID" id="114324901"/>
<proteinExistence type="predicted"/>
<organism evidence="3">
    <name type="scientific">Diabrotica virgifera virgifera</name>
    <name type="common">western corn rootworm</name>
    <dbReference type="NCBI Taxonomy" id="50390"/>
    <lineage>
        <taxon>Eukaryota</taxon>
        <taxon>Metazoa</taxon>
        <taxon>Ecdysozoa</taxon>
        <taxon>Arthropoda</taxon>
        <taxon>Hexapoda</taxon>
        <taxon>Insecta</taxon>
        <taxon>Pterygota</taxon>
        <taxon>Neoptera</taxon>
        <taxon>Endopterygota</taxon>
        <taxon>Coleoptera</taxon>
        <taxon>Polyphaga</taxon>
        <taxon>Cucujiformia</taxon>
        <taxon>Chrysomeloidea</taxon>
        <taxon>Chrysomelidae</taxon>
        <taxon>Galerucinae</taxon>
        <taxon>Diabroticina</taxon>
        <taxon>Diabroticites</taxon>
        <taxon>Diabrotica</taxon>
    </lineage>
</organism>